<accession>A0ABY8XWQ6</accession>
<evidence type="ECO:0000313" key="2">
    <source>
        <dbReference type="Proteomes" id="UP001227101"/>
    </source>
</evidence>
<gene>
    <name evidence="1" type="ORF">QP939_16595</name>
</gene>
<proteinExistence type="predicted"/>
<evidence type="ECO:0000313" key="1">
    <source>
        <dbReference type="EMBL" id="WIV60113.1"/>
    </source>
</evidence>
<reference evidence="1 2" key="1">
    <citation type="submission" date="2023-06" db="EMBL/GenBank/DDBJ databases">
        <authorList>
            <person name="Oyuntsetseg B."/>
            <person name="Kim S.B."/>
        </authorList>
    </citation>
    <scope>NUCLEOTIDE SEQUENCE [LARGE SCALE GENOMIC DNA]</scope>
    <source>
        <strain evidence="1 2">2-2</strain>
    </source>
</reference>
<keyword evidence="2" id="KW-1185">Reference proteome</keyword>
<name>A0ABY8XWQ6_9PSEU</name>
<sequence>MNVPAQLFALAAALTHLWIFTMDSVRFSRLEWTLTTAARGGPEPIALGLHRRRAVAAVTAARARVGVSRTEFISHTAIRQLRWLGFPLSPLRTIVWDGWNRTWRAPMANLSTRESPPRA</sequence>
<organism evidence="1 2">
    <name type="scientific">Amycolatopsis nalaikhensis</name>
    <dbReference type="NCBI Taxonomy" id="715472"/>
    <lineage>
        <taxon>Bacteria</taxon>
        <taxon>Bacillati</taxon>
        <taxon>Actinomycetota</taxon>
        <taxon>Actinomycetes</taxon>
        <taxon>Pseudonocardiales</taxon>
        <taxon>Pseudonocardiaceae</taxon>
        <taxon>Amycolatopsis</taxon>
    </lineage>
</organism>
<dbReference type="Proteomes" id="UP001227101">
    <property type="component" value="Chromosome"/>
</dbReference>
<dbReference type="RefSeq" id="WP_285457676.1">
    <property type="nucleotide sequence ID" value="NZ_CP127173.1"/>
</dbReference>
<protein>
    <submittedName>
        <fullName evidence="1">Uncharacterized protein</fullName>
    </submittedName>
</protein>
<dbReference type="EMBL" id="CP127173">
    <property type="protein sequence ID" value="WIV60113.1"/>
    <property type="molecule type" value="Genomic_DNA"/>
</dbReference>